<feature type="region of interest" description="Disordered" evidence="4">
    <location>
        <begin position="432"/>
        <end position="459"/>
    </location>
</feature>
<proteinExistence type="inferred from homology"/>
<organism evidence="6 7">
    <name type="scientific">Streptomyces albireticuli</name>
    <dbReference type="NCBI Taxonomy" id="1940"/>
    <lineage>
        <taxon>Bacteria</taxon>
        <taxon>Bacillati</taxon>
        <taxon>Actinomycetota</taxon>
        <taxon>Actinomycetes</taxon>
        <taxon>Kitasatosporales</taxon>
        <taxon>Streptomycetaceae</taxon>
        <taxon>Streptomyces</taxon>
    </lineage>
</organism>
<dbReference type="InterPro" id="IPR010998">
    <property type="entry name" value="Integrase_recombinase_N"/>
</dbReference>
<sequence length="620" mass="68843">MATRTAARSKRPEGIQIRTLKDGSLSYKVDWREGGTRTGERRSYSFDDLEEAKRFRIALVANGFRDPYEAEEWAVFLGTAPDQPVGLTFRAVAKEYLATLTDADRRTVAEYLTKLETHVFEAMVELPGGKRIGPLGRLLVERYEGRAGTDIVQAWVSYMGTKRHSRGKYAPKTIINIHGCVISPVFEYAVDRGYIKSNPCRGVRLPENKGKTVKLENILEEEEAPDWIACAYGVDQDTGDLTYTILGTGLRWGEATALRPCDVNVRKRTISVMQVLKEDEKRRLYLDTMEGKSVNAFRTLSCPDEVMFILVRRMKGKGAKDLLFPPPGRRGAIYWRNAHFNTARWKKVKKLAVERGLTKDPHPHSLRHSHASHLLSKHTIEAVSKRLGHSSSVITSAIYGHLTAGADAAMAVTAGAILSGGAKARHLHPVPDLSAALSGPSVPPETAPDATSQPSDPNPSAVYVAHLDGRRVPFTYREHAAAVVEQWRVDRPGRPAEVEDWDRGEWEHRGPGGTRAVRDRIPDRRIVHLAVASYLPDGVRFREHAWTLAAWEFEVDSYTLRPGEGWTERCPGPERVVEARAKGLDAEAVAVAFEQAKQQAVLRCARPALFGDAEGVLEAG</sequence>
<evidence type="ECO:0000256" key="2">
    <source>
        <dbReference type="ARBA" id="ARBA00023125"/>
    </source>
</evidence>
<dbReference type="Pfam" id="PF00589">
    <property type="entry name" value="Phage_integrase"/>
    <property type="match status" value="1"/>
</dbReference>
<dbReference type="AlphaFoldDB" id="A0A2A2D9C7"/>
<comment type="similarity">
    <text evidence="1">Belongs to the 'phage' integrase family.</text>
</comment>
<reference evidence="6 7" key="1">
    <citation type="submission" date="2017-08" db="EMBL/GenBank/DDBJ databases">
        <title>Genome sequence of Streptomyces albireticuli NRRL B-1670.</title>
        <authorList>
            <person name="Graham D.E."/>
            <person name="Mahan K.M."/>
            <person name="Klingeman D.M."/>
            <person name="Hettich R.L."/>
            <person name="Parry R.J."/>
            <person name="Spain J.C."/>
        </authorList>
    </citation>
    <scope>NUCLEOTIDE SEQUENCE [LARGE SCALE GENOMIC DNA]</scope>
    <source>
        <strain evidence="6 7">NRRL B-1670</strain>
    </source>
</reference>
<evidence type="ECO:0000313" key="7">
    <source>
        <dbReference type="Proteomes" id="UP000218944"/>
    </source>
</evidence>
<evidence type="ECO:0000256" key="3">
    <source>
        <dbReference type="ARBA" id="ARBA00023172"/>
    </source>
</evidence>
<dbReference type="SUPFAM" id="SSF56349">
    <property type="entry name" value="DNA breaking-rejoining enzymes"/>
    <property type="match status" value="1"/>
</dbReference>
<keyword evidence="7" id="KW-1185">Reference proteome</keyword>
<keyword evidence="3" id="KW-0233">DNA recombination</keyword>
<accession>A0A2A2D9C7</accession>
<name>A0A2A2D9C7_9ACTN</name>
<evidence type="ECO:0000256" key="4">
    <source>
        <dbReference type="SAM" id="MobiDB-lite"/>
    </source>
</evidence>
<gene>
    <name evidence="6" type="ORF">CK936_09675</name>
</gene>
<dbReference type="PROSITE" id="PS51898">
    <property type="entry name" value="TYR_RECOMBINASE"/>
    <property type="match status" value="1"/>
</dbReference>
<dbReference type="CDD" id="cd01189">
    <property type="entry name" value="INT_ICEBs1_C_like"/>
    <property type="match status" value="1"/>
</dbReference>
<dbReference type="PANTHER" id="PTHR30349:SF64">
    <property type="entry name" value="PROPHAGE INTEGRASE INTD-RELATED"/>
    <property type="match status" value="1"/>
</dbReference>
<dbReference type="InterPro" id="IPR002104">
    <property type="entry name" value="Integrase_catalytic"/>
</dbReference>
<evidence type="ECO:0000313" key="6">
    <source>
        <dbReference type="EMBL" id="PAU49093.1"/>
    </source>
</evidence>
<keyword evidence="2" id="KW-0238">DNA-binding</keyword>
<dbReference type="EMBL" id="NSJV01000192">
    <property type="protein sequence ID" value="PAU49093.1"/>
    <property type="molecule type" value="Genomic_DNA"/>
</dbReference>
<dbReference type="Gene3D" id="1.10.443.10">
    <property type="entry name" value="Intergrase catalytic core"/>
    <property type="match status" value="1"/>
</dbReference>
<dbReference type="GO" id="GO:0015074">
    <property type="term" value="P:DNA integration"/>
    <property type="evidence" value="ECO:0007669"/>
    <property type="project" value="InterPro"/>
</dbReference>
<dbReference type="Proteomes" id="UP000218944">
    <property type="component" value="Unassembled WGS sequence"/>
</dbReference>
<protein>
    <recommendedName>
        <fullName evidence="5">Tyr recombinase domain-containing protein</fullName>
    </recommendedName>
</protein>
<feature type="domain" description="Tyr recombinase" evidence="5">
    <location>
        <begin position="214"/>
        <end position="412"/>
    </location>
</feature>
<dbReference type="PANTHER" id="PTHR30349">
    <property type="entry name" value="PHAGE INTEGRASE-RELATED"/>
    <property type="match status" value="1"/>
</dbReference>
<evidence type="ECO:0000259" key="5">
    <source>
        <dbReference type="PROSITE" id="PS51898"/>
    </source>
</evidence>
<comment type="caution">
    <text evidence="6">The sequence shown here is derived from an EMBL/GenBank/DDBJ whole genome shotgun (WGS) entry which is preliminary data.</text>
</comment>
<dbReference type="Gene3D" id="1.10.150.130">
    <property type="match status" value="1"/>
</dbReference>
<dbReference type="RefSeq" id="WP_095580356.1">
    <property type="nucleotide sequence ID" value="NZ_JAJQQQ010000023.1"/>
</dbReference>
<evidence type="ECO:0000256" key="1">
    <source>
        <dbReference type="ARBA" id="ARBA00008857"/>
    </source>
</evidence>
<dbReference type="InterPro" id="IPR013762">
    <property type="entry name" value="Integrase-like_cat_sf"/>
</dbReference>
<dbReference type="InterPro" id="IPR011010">
    <property type="entry name" value="DNA_brk_join_enz"/>
</dbReference>
<dbReference type="InterPro" id="IPR050090">
    <property type="entry name" value="Tyrosine_recombinase_XerCD"/>
</dbReference>
<dbReference type="GO" id="GO:0003677">
    <property type="term" value="F:DNA binding"/>
    <property type="evidence" value="ECO:0007669"/>
    <property type="project" value="UniProtKB-KW"/>
</dbReference>
<dbReference type="GO" id="GO:0006310">
    <property type="term" value="P:DNA recombination"/>
    <property type="evidence" value="ECO:0007669"/>
    <property type="project" value="UniProtKB-KW"/>
</dbReference>